<keyword evidence="1" id="KW-0812">Transmembrane</keyword>
<name>A0A4Y7JQU2_PAPSO</name>
<keyword evidence="1" id="KW-0472">Membrane</keyword>
<evidence type="ECO:0000313" key="2">
    <source>
        <dbReference type="EMBL" id="RZC62321.1"/>
    </source>
</evidence>
<gene>
    <name evidence="2" type="ORF">C5167_024075</name>
</gene>
<feature type="transmembrane region" description="Helical" evidence="1">
    <location>
        <begin position="36"/>
        <end position="55"/>
    </location>
</feature>
<organism evidence="2 3">
    <name type="scientific">Papaver somniferum</name>
    <name type="common">Opium poppy</name>
    <dbReference type="NCBI Taxonomy" id="3469"/>
    <lineage>
        <taxon>Eukaryota</taxon>
        <taxon>Viridiplantae</taxon>
        <taxon>Streptophyta</taxon>
        <taxon>Embryophyta</taxon>
        <taxon>Tracheophyta</taxon>
        <taxon>Spermatophyta</taxon>
        <taxon>Magnoliopsida</taxon>
        <taxon>Ranunculales</taxon>
        <taxon>Papaveraceae</taxon>
        <taxon>Papaveroideae</taxon>
        <taxon>Papaver</taxon>
    </lineage>
</organism>
<accession>A0A4Y7JQU2</accession>
<keyword evidence="1" id="KW-1133">Transmembrane helix</keyword>
<reference evidence="2 3" key="1">
    <citation type="journal article" date="2018" name="Science">
        <title>The opium poppy genome and morphinan production.</title>
        <authorList>
            <person name="Guo L."/>
            <person name="Winzer T."/>
            <person name="Yang X."/>
            <person name="Li Y."/>
            <person name="Ning Z."/>
            <person name="He Z."/>
            <person name="Teodor R."/>
            <person name="Lu Y."/>
            <person name="Bowser T.A."/>
            <person name="Graham I.A."/>
            <person name="Ye K."/>
        </authorList>
    </citation>
    <scope>NUCLEOTIDE SEQUENCE [LARGE SCALE GENOMIC DNA]</scope>
    <source>
        <strain evidence="3">cv. HN1</strain>
        <tissue evidence="2">Leaves</tissue>
    </source>
</reference>
<dbReference type="AlphaFoldDB" id="A0A4Y7JQU2"/>
<dbReference type="Proteomes" id="UP000316621">
    <property type="component" value="Chromosome 5"/>
</dbReference>
<keyword evidence="3" id="KW-1185">Reference proteome</keyword>
<sequence length="143" mass="15994">MSARTDGEEAPTETLKCRSNILEYSAERRKSLRARYVYGFIFLLMNLTTSFIRDYGHNVFHNELCELARIGAGCCLGLFMSIVFYIGSAFGRDGFVPLSVQVRCLLSSGIMARTSFIFVGLLLEASLRIINAVRNTTDLETAM</sequence>
<protein>
    <submittedName>
        <fullName evidence="2">Uncharacterized protein</fullName>
    </submittedName>
</protein>
<feature type="transmembrane region" description="Helical" evidence="1">
    <location>
        <begin position="67"/>
        <end position="90"/>
    </location>
</feature>
<dbReference type="EMBL" id="CM010719">
    <property type="protein sequence ID" value="RZC62321.1"/>
    <property type="molecule type" value="Genomic_DNA"/>
</dbReference>
<evidence type="ECO:0000256" key="1">
    <source>
        <dbReference type="SAM" id="Phobius"/>
    </source>
</evidence>
<proteinExistence type="predicted"/>
<dbReference type="Gramene" id="RZC62321">
    <property type="protein sequence ID" value="RZC62321"/>
    <property type="gene ID" value="C5167_024075"/>
</dbReference>
<evidence type="ECO:0000313" key="3">
    <source>
        <dbReference type="Proteomes" id="UP000316621"/>
    </source>
</evidence>